<reference evidence="3" key="2">
    <citation type="journal article" date="2008" name="Nucleic Acids Res.">
        <title>The rice annotation project database (RAP-DB): 2008 update.</title>
        <authorList>
            <consortium name="The rice annotation project (RAP)"/>
        </authorList>
    </citation>
    <scope>GENOME REANNOTATION</scope>
    <source>
        <strain evidence="3">cv. Nipponbare</strain>
    </source>
</reference>
<proteinExistence type="predicted"/>
<evidence type="ECO:0000313" key="2">
    <source>
        <dbReference type="EMBL" id="BAC75601.1"/>
    </source>
</evidence>
<evidence type="ECO:0000256" key="1">
    <source>
        <dbReference type="SAM" id="MobiDB-lite"/>
    </source>
</evidence>
<dbReference type="EMBL" id="AP005521">
    <property type="protein sequence ID" value="BAC75601.1"/>
    <property type="molecule type" value="Genomic_DNA"/>
</dbReference>
<name>Q84NL4_ORYSJ</name>
<organism evidence="2 3">
    <name type="scientific">Oryza sativa subsp. japonica</name>
    <name type="common">Rice</name>
    <dbReference type="NCBI Taxonomy" id="39947"/>
    <lineage>
        <taxon>Eukaryota</taxon>
        <taxon>Viridiplantae</taxon>
        <taxon>Streptophyta</taxon>
        <taxon>Embryophyta</taxon>
        <taxon>Tracheophyta</taxon>
        <taxon>Spermatophyta</taxon>
        <taxon>Magnoliopsida</taxon>
        <taxon>Liliopsida</taxon>
        <taxon>Poales</taxon>
        <taxon>Poaceae</taxon>
        <taxon>BOP clade</taxon>
        <taxon>Oryzoideae</taxon>
        <taxon>Oryzeae</taxon>
        <taxon>Oryzinae</taxon>
        <taxon>Oryza</taxon>
        <taxon>Oryza sativa</taxon>
    </lineage>
</organism>
<protein>
    <submittedName>
        <fullName evidence="2">Uncharacterized protein</fullName>
    </submittedName>
</protein>
<feature type="region of interest" description="Disordered" evidence="1">
    <location>
        <begin position="40"/>
        <end position="64"/>
    </location>
</feature>
<dbReference type="AlphaFoldDB" id="Q84NL4"/>
<feature type="region of interest" description="Disordered" evidence="1">
    <location>
        <begin position="1"/>
        <end position="23"/>
    </location>
</feature>
<accession>Q84NL4</accession>
<feature type="compositionally biased region" description="Acidic residues" evidence="1">
    <location>
        <begin position="11"/>
        <end position="23"/>
    </location>
</feature>
<dbReference type="Proteomes" id="UP000000763">
    <property type="component" value="Chromosome 8"/>
</dbReference>
<sequence>MGLPRSLADSTVDDDNDNGDDDDLHCLRFERWGIDNLRDREEREEGDGEEREELATNMWVLQNE</sequence>
<reference evidence="3" key="1">
    <citation type="journal article" date="2005" name="Nature">
        <title>The map-based sequence of the rice genome.</title>
        <authorList>
            <consortium name="International rice genome sequencing project (IRGSP)"/>
            <person name="Matsumoto T."/>
            <person name="Wu J."/>
            <person name="Kanamori H."/>
            <person name="Katayose Y."/>
            <person name="Fujisawa M."/>
            <person name="Namiki N."/>
            <person name="Mizuno H."/>
            <person name="Yamamoto K."/>
            <person name="Antonio B.A."/>
            <person name="Baba T."/>
            <person name="Sakata K."/>
            <person name="Nagamura Y."/>
            <person name="Aoki H."/>
            <person name="Arikawa K."/>
            <person name="Arita K."/>
            <person name="Bito T."/>
            <person name="Chiden Y."/>
            <person name="Fujitsuka N."/>
            <person name="Fukunaka R."/>
            <person name="Hamada M."/>
            <person name="Harada C."/>
            <person name="Hayashi A."/>
            <person name="Hijishita S."/>
            <person name="Honda M."/>
            <person name="Hosokawa S."/>
            <person name="Ichikawa Y."/>
            <person name="Idonuma A."/>
            <person name="Iijima M."/>
            <person name="Ikeda M."/>
            <person name="Ikeno M."/>
            <person name="Ito K."/>
            <person name="Ito S."/>
            <person name="Ito T."/>
            <person name="Ito Y."/>
            <person name="Ito Y."/>
            <person name="Iwabuchi A."/>
            <person name="Kamiya K."/>
            <person name="Karasawa W."/>
            <person name="Kurita K."/>
            <person name="Katagiri S."/>
            <person name="Kikuta A."/>
            <person name="Kobayashi H."/>
            <person name="Kobayashi N."/>
            <person name="Machita K."/>
            <person name="Maehara T."/>
            <person name="Masukawa M."/>
            <person name="Mizubayashi T."/>
            <person name="Mukai Y."/>
            <person name="Nagasaki H."/>
            <person name="Nagata Y."/>
            <person name="Naito S."/>
            <person name="Nakashima M."/>
            <person name="Nakama Y."/>
            <person name="Nakamichi Y."/>
            <person name="Nakamura M."/>
            <person name="Meguro A."/>
            <person name="Negishi M."/>
            <person name="Ohta I."/>
            <person name="Ohta T."/>
            <person name="Okamoto M."/>
            <person name="Ono N."/>
            <person name="Saji S."/>
            <person name="Sakaguchi M."/>
            <person name="Sakai K."/>
            <person name="Shibata M."/>
            <person name="Shimokawa T."/>
            <person name="Song J."/>
            <person name="Takazaki Y."/>
            <person name="Terasawa K."/>
            <person name="Tsugane M."/>
            <person name="Tsuji K."/>
            <person name="Ueda S."/>
            <person name="Waki K."/>
            <person name="Yamagata H."/>
            <person name="Yamamoto M."/>
            <person name="Yamamoto S."/>
            <person name="Yamane H."/>
            <person name="Yoshiki S."/>
            <person name="Yoshihara R."/>
            <person name="Yukawa K."/>
            <person name="Zhong H."/>
            <person name="Yano M."/>
            <person name="Yuan Q."/>
            <person name="Ouyang S."/>
            <person name="Liu J."/>
            <person name="Jones K.M."/>
            <person name="Gansberger K."/>
            <person name="Moffat K."/>
            <person name="Hill J."/>
            <person name="Bera J."/>
            <person name="Fadrosh D."/>
            <person name="Jin S."/>
            <person name="Johri S."/>
            <person name="Kim M."/>
            <person name="Overton L."/>
            <person name="Reardon M."/>
            <person name="Tsitrin T."/>
            <person name="Vuong H."/>
            <person name="Weaver B."/>
            <person name="Ciecko A."/>
            <person name="Tallon L."/>
            <person name="Jackson J."/>
            <person name="Pai G."/>
            <person name="Aken S.V."/>
            <person name="Utterback T."/>
            <person name="Reidmuller S."/>
            <person name="Feldblyum T."/>
            <person name="Hsiao J."/>
            <person name="Zismann V."/>
            <person name="Iobst S."/>
            <person name="de Vazeille A.R."/>
            <person name="Buell C.R."/>
            <person name="Ying K."/>
            <person name="Li Y."/>
            <person name="Lu T."/>
            <person name="Huang Y."/>
            <person name="Zhao Q."/>
            <person name="Feng Q."/>
            <person name="Zhang L."/>
            <person name="Zhu J."/>
            <person name="Weng Q."/>
            <person name="Mu J."/>
            <person name="Lu Y."/>
            <person name="Fan D."/>
            <person name="Liu Y."/>
            <person name="Guan J."/>
            <person name="Zhang Y."/>
            <person name="Yu S."/>
            <person name="Liu X."/>
            <person name="Zhang Y."/>
            <person name="Hong G."/>
            <person name="Han B."/>
            <person name="Choisne N."/>
            <person name="Demange N."/>
            <person name="Orjeda G."/>
            <person name="Samain S."/>
            <person name="Cattolico L."/>
            <person name="Pelletier E."/>
            <person name="Couloux A."/>
            <person name="Segurens B."/>
            <person name="Wincker P."/>
            <person name="D'Hont A."/>
            <person name="Scarpelli C."/>
            <person name="Weissenbach J."/>
            <person name="Salanoubat M."/>
            <person name="Quetier F."/>
            <person name="Yu Y."/>
            <person name="Kim H.R."/>
            <person name="Rambo T."/>
            <person name="Currie J."/>
            <person name="Collura K."/>
            <person name="Luo M."/>
            <person name="Yang T."/>
            <person name="Ammiraju J.S.S."/>
            <person name="Engler F."/>
            <person name="Soderlund C."/>
            <person name="Wing R.A."/>
            <person name="Palmer L.E."/>
            <person name="de la Bastide M."/>
            <person name="Spiegel L."/>
            <person name="Nascimento L."/>
            <person name="Zutavern T."/>
            <person name="O'Shaughnessy A."/>
            <person name="Dike S."/>
            <person name="Dedhia N."/>
            <person name="Preston R."/>
            <person name="Balija V."/>
            <person name="McCombie W.R."/>
            <person name="Chow T."/>
            <person name="Chen H."/>
            <person name="Chung M."/>
            <person name="Chen C."/>
            <person name="Shaw J."/>
            <person name="Wu H."/>
            <person name="Hsiao K."/>
            <person name="Chao Y."/>
            <person name="Chu M."/>
            <person name="Cheng C."/>
            <person name="Hour A."/>
            <person name="Lee P."/>
            <person name="Lin S."/>
            <person name="Lin Y."/>
            <person name="Liou J."/>
            <person name="Liu S."/>
            <person name="Hsing Y."/>
            <person name="Raghuvanshi S."/>
            <person name="Mohanty A."/>
            <person name="Bharti A.K."/>
            <person name="Gaur A."/>
            <person name="Gupta V."/>
            <person name="Kumar D."/>
            <person name="Ravi V."/>
            <person name="Vij S."/>
            <person name="Kapur A."/>
            <person name="Khurana P."/>
            <person name="Khurana P."/>
            <person name="Khurana J.P."/>
            <person name="Tyagi A.K."/>
            <person name="Gaikwad K."/>
            <person name="Singh A."/>
            <person name="Dalal V."/>
            <person name="Srivastava S."/>
            <person name="Dixit A."/>
            <person name="Pal A.K."/>
            <person name="Ghazi I.A."/>
            <person name="Yadav M."/>
            <person name="Pandit A."/>
            <person name="Bhargava A."/>
            <person name="Sureshbabu K."/>
            <person name="Batra K."/>
            <person name="Sharma T.R."/>
            <person name="Mohapatra T."/>
            <person name="Singh N.K."/>
            <person name="Messing J."/>
            <person name="Nelson A.B."/>
            <person name="Fuks G."/>
            <person name="Kavchok S."/>
            <person name="Keizer G."/>
            <person name="Linton E."/>
            <person name="Llaca V."/>
            <person name="Song R."/>
            <person name="Tanyolac B."/>
            <person name="Young S."/>
            <person name="Ho-Il K."/>
            <person name="Hahn J.H."/>
            <person name="Sangsakoo G."/>
            <person name="Vanavichit A."/>
            <person name="de Mattos Luiz.A.T."/>
            <person name="Zimmer P.D."/>
            <person name="Malone G."/>
            <person name="Dellagostin O."/>
            <person name="de Oliveira A.C."/>
            <person name="Bevan M."/>
            <person name="Bancroft I."/>
            <person name="Minx P."/>
            <person name="Cordum H."/>
            <person name="Wilson R."/>
            <person name="Cheng Z."/>
            <person name="Jin W."/>
            <person name="Jiang J."/>
            <person name="Leong S.A."/>
            <person name="Iwama H."/>
            <person name="Gojobori T."/>
            <person name="Itoh T."/>
            <person name="Niimura Y."/>
            <person name="Fujii Y."/>
            <person name="Habara T."/>
            <person name="Sakai H."/>
            <person name="Sato Y."/>
            <person name="Wilson G."/>
            <person name="Kumar K."/>
            <person name="McCouch S."/>
            <person name="Juretic N."/>
            <person name="Hoen D."/>
            <person name="Wright S."/>
            <person name="Bruskiewich R."/>
            <person name="Bureau T."/>
            <person name="Miyao A."/>
            <person name="Hirochika H."/>
            <person name="Nishikawa T."/>
            <person name="Kadowaki K."/>
            <person name="Sugiura M."/>
            <person name="Burr B."/>
            <person name="Sasaki T."/>
        </authorList>
    </citation>
    <scope>NUCLEOTIDE SEQUENCE [LARGE SCALE GENOMIC DNA]</scope>
    <source>
        <strain evidence="3">cv. Nipponbare</strain>
    </source>
</reference>
<evidence type="ECO:0000313" key="3">
    <source>
        <dbReference type="Proteomes" id="UP000000763"/>
    </source>
</evidence>
<gene>
    <name evidence="2" type="primary">P0477F03.117</name>
</gene>